<gene>
    <name evidence="1" type="ORF">DENIS_2068</name>
</gene>
<name>A0A401FVX0_9BACT</name>
<keyword evidence="2" id="KW-1185">Reference proteome</keyword>
<dbReference type="RefSeq" id="WP_124328439.1">
    <property type="nucleotide sequence ID" value="NZ_BEXT01000001.1"/>
</dbReference>
<sequence length="209" mass="23183">MENFKRYSPVSLAGNPVETDPRNGLEVVLRYENEKDGPFLADLSHIDKWMLQESDLSRVRLLDISIPETTGHCSVGNKTLIIRQSATQALFWHLSGKHREMPRNLPWTDVTDGYALLALAGDAVPKIAETLTPLPLFRPLEHLPFCFRGPVTDIPCQVVVTKQPPDPAMLLLACARGYGQSLAEALLIAGKPWGLSPAGEQRFSELFLL</sequence>
<dbReference type="AlphaFoldDB" id="A0A401FVX0"/>
<protein>
    <submittedName>
        <fullName evidence="1">Sarcosine oxidase subunit gamma SoxG</fullName>
    </submittedName>
</protein>
<evidence type="ECO:0000313" key="1">
    <source>
        <dbReference type="EMBL" id="GBC61108.1"/>
    </source>
</evidence>
<organism evidence="1 2">
    <name type="scientific">Desulfonema ishimotonii</name>
    <dbReference type="NCBI Taxonomy" id="45657"/>
    <lineage>
        <taxon>Bacteria</taxon>
        <taxon>Pseudomonadati</taxon>
        <taxon>Thermodesulfobacteriota</taxon>
        <taxon>Desulfobacteria</taxon>
        <taxon>Desulfobacterales</taxon>
        <taxon>Desulfococcaceae</taxon>
        <taxon>Desulfonema</taxon>
    </lineage>
</organism>
<dbReference type="EMBL" id="BEXT01000001">
    <property type="protein sequence ID" value="GBC61108.1"/>
    <property type="molecule type" value="Genomic_DNA"/>
</dbReference>
<evidence type="ECO:0000313" key="2">
    <source>
        <dbReference type="Proteomes" id="UP000288096"/>
    </source>
</evidence>
<dbReference type="InterPro" id="IPR027266">
    <property type="entry name" value="TrmE/GcvT-like"/>
</dbReference>
<comment type="caution">
    <text evidence="1">The sequence shown here is derived from an EMBL/GenBank/DDBJ whole genome shotgun (WGS) entry which is preliminary data.</text>
</comment>
<proteinExistence type="predicted"/>
<dbReference type="Proteomes" id="UP000288096">
    <property type="component" value="Unassembled WGS sequence"/>
</dbReference>
<reference evidence="2" key="1">
    <citation type="submission" date="2017-11" db="EMBL/GenBank/DDBJ databases">
        <authorList>
            <person name="Watanabe M."/>
            <person name="Kojima H."/>
        </authorList>
    </citation>
    <scope>NUCLEOTIDE SEQUENCE [LARGE SCALE GENOMIC DNA]</scope>
    <source>
        <strain evidence="2">Tokyo 01</strain>
    </source>
</reference>
<dbReference type="SUPFAM" id="SSF103025">
    <property type="entry name" value="Folate-binding domain"/>
    <property type="match status" value="1"/>
</dbReference>
<accession>A0A401FVX0</accession>
<dbReference type="Gene3D" id="3.30.1360.120">
    <property type="entry name" value="Probable tRNA modification gtpase trme, domain 1"/>
    <property type="match status" value="1"/>
</dbReference>
<dbReference type="OrthoDB" id="5417714at2"/>
<reference evidence="2" key="2">
    <citation type="submission" date="2019-01" db="EMBL/GenBank/DDBJ databases">
        <title>Genome sequence of Desulfonema ishimotonii strain Tokyo 01.</title>
        <authorList>
            <person name="Fukui M."/>
        </authorList>
    </citation>
    <scope>NUCLEOTIDE SEQUENCE [LARGE SCALE GENOMIC DNA]</scope>
    <source>
        <strain evidence="2">Tokyo 01</strain>
    </source>
</reference>